<sequence>MDRPGTGLASHQTSMSGKQQKKSRRSGIDVDPDLKSSETESTRVTSQKSSRLATARAQAKSVTSASRAGPASQTPMPSSRIAGRYSTPVSRTQGARFTGSSVTGRSGKPSYIDIDDIDDSSPEKPKQGRPTITRQAPKTTKNAARPREAVRPAVAKLERRSSSPSDLPKVAYRNRIHDLMDVDEDSIHSSSPPEHVSDSVDGGSPERGVDQGDADMTDDDPVTMHVDQKMAGTDEDDRSDDSEERQRTADLVSRRLKTLHAQTKEANTQDRPQFLKPPKFTFKTDRPREGPQFLPAPAFIFNAPKPPTAETPNPRKYIFKEDVHLRAVSPQPVPEPELDKRKRHRRPALSCVPGALTKTLADRLIEVSQTVPERLLKKGIDEVLLEASMIQRIGTTKNKFYLVRGYLDKNGRVVCVMLPGSGPQISPSGETFPAKSTEIVPGETVGVKGLRWVIELEGVKWIVAPDWFVVREKPEAIKRNVFRNGIAEAYDVYE</sequence>
<feature type="region of interest" description="Disordered" evidence="1">
    <location>
        <begin position="1"/>
        <end position="254"/>
    </location>
</feature>
<feature type="compositionally biased region" description="Polar residues" evidence="1">
    <location>
        <begin position="87"/>
        <end position="104"/>
    </location>
</feature>
<evidence type="ECO:0000256" key="1">
    <source>
        <dbReference type="SAM" id="MobiDB-lite"/>
    </source>
</evidence>
<feature type="compositionally biased region" description="Polar residues" evidence="1">
    <location>
        <begin position="130"/>
        <end position="142"/>
    </location>
</feature>
<feature type="compositionally biased region" description="Basic and acidic residues" evidence="1">
    <location>
        <begin position="26"/>
        <end position="41"/>
    </location>
</feature>
<feature type="compositionally biased region" description="Polar residues" evidence="1">
    <location>
        <begin position="9"/>
        <end position="18"/>
    </location>
</feature>
<feature type="compositionally biased region" description="Acidic residues" evidence="1">
    <location>
        <begin position="212"/>
        <end position="221"/>
    </location>
</feature>
<evidence type="ECO:0000313" key="2">
    <source>
        <dbReference type="EMBL" id="RKU49434.1"/>
    </source>
</evidence>
<feature type="compositionally biased region" description="Polar residues" evidence="1">
    <location>
        <begin position="42"/>
        <end position="52"/>
    </location>
</feature>
<accession>A0A420YNI4</accession>
<feature type="compositionally biased region" description="Acidic residues" evidence="1">
    <location>
        <begin position="233"/>
        <end position="243"/>
    </location>
</feature>
<evidence type="ECO:0000313" key="3">
    <source>
        <dbReference type="Proteomes" id="UP000275385"/>
    </source>
</evidence>
<gene>
    <name evidence="2" type="ORF">DL546_006885</name>
</gene>
<protein>
    <submittedName>
        <fullName evidence="2">Uncharacterized protein</fullName>
    </submittedName>
</protein>
<dbReference type="Proteomes" id="UP000275385">
    <property type="component" value="Unassembled WGS sequence"/>
</dbReference>
<name>A0A420YNI4_9PEZI</name>
<proteinExistence type="predicted"/>
<feature type="compositionally biased region" description="Polar residues" evidence="1">
    <location>
        <begin position="60"/>
        <end position="77"/>
    </location>
</feature>
<reference evidence="2 3" key="1">
    <citation type="submission" date="2018-08" db="EMBL/GenBank/DDBJ databases">
        <title>Draft genome of the lignicolous fungus Coniochaeta pulveracea.</title>
        <authorList>
            <person name="Borstlap C.J."/>
            <person name="De Witt R.N."/>
            <person name="Botha A."/>
            <person name="Volschenk H."/>
        </authorList>
    </citation>
    <scope>NUCLEOTIDE SEQUENCE [LARGE SCALE GENOMIC DNA]</scope>
    <source>
        <strain evidence="2 3">CAB683</strain>
    </source>
</reference>
<organism evidence="2 3">
    <name type="scientific">Coniochaeta pulveracea</name>
    <dbReference type="NCBI Taxonomy" id="177199"/>
    <lineage>
        <taxon>Eukaryota</taxon>
        <taxon>Fungi</taxon>
        <taxon>Dikarya</taxon>
        <taxon>Ascomycota</taxon>
        <taxon>Pezizomycotina</taxon>
        <taxon>Sordariomycetes</taxon>
        <taxon>Sordariomycetidae</taxon>
        <taxon>Coniochaetales</taxon>
        <taxon>Coniochaetaceae</taxon>
        <taxon>Coniochaeta</taxon>
    </lineage>
</organism>
<comment type="caution">
    <text evidence="2">The sequence shown here is derived from an EMBL/GenBank/DDBJ whole genome shotgun (WGS) entry which is preliminary data.</text>
</comment>
<dbReference type="EMBL" id="QVQW01000001">
    <property type="protein sequence ID" value="RKU49434.1"/>
    <property type="molecule type" value="Genomic_DNA"/>
</dbReference>
<dbReference type="AlphaFoldDB" id="A0A420YNI4"/>
<feature type="compositionally biased region" description="Basic and acidic residues" evidence="1">
    <location>
        <begin position="145"/>
        <end position="161"/>
    </location>
</feature>
<keyword evidence="3" id="KW-1185">Reference proteome</keyword>